<gene>
    <name evidence="1" type="ORF">ACFQHR_00335</name>
</gene>
<dbReference type="RefSeq" id="WP_066624882.1">
    <property type="nucleotide sequence ID" value="NZ_JBHSYQ010000001.1"/>
</dbReference>
<comment type="caution">
    <text evidence="1">The sequence shown here is derived from an EMBL/GenBank/DDBJ whole genome shotgun (WGS) entry which is preliminary data.</text>
</comment>
<keyword evidence="2" id="KW-1185">Reference proteome</keyword>
<evidence type="ECO:0000313" key="1">
    <source>
        <dbReference type="EMBL" id="MFC6996044.1"/>
    </source>
</evidence>
<sequence>MREMGLPIVGEPGKGENIWLWEAHMILWHNASLAEGLSLFQFLLKNFTLPALTHTAIENAYDEMELLASTITYSYFGTLQTAERGDIPVKELLAFVGKKKMYDRSFGQHQIRAHRS</sequence>
<proteinExistence type="predicted"/>
<protein>
    <submittedName>
        <fullName evidence="1">Uncharacterized protein</fullName>
    </submittedName>
</protein>
<evidence type="ECO:0000313" key="2">
    <source>
        <dbReference type="Proteomes" id="UP001596405"/>
    </source>
</evidence>
<organism evidence="1 2">
    <name type="scientific">Rufibacter roseus</name>
    <dbReference type="NCBI Taxonomy" id="1567108"/>
    <lineage>
        <taxon>Bacteria</taxon>
        <taxon>Pseudomonadati</taxon>
        <taxon>Bacteroidota</taxon>
        <taxon>Cytophagia</taxon>
        <taxon>Cytophagales</taxon>
        <taxon>Hymenobacteraceae</taxon>
        <taxon>Rufibacter</taxon>
    </lineage>
</organism>
<reference evidence="2" key="1">
    <citation type="journal article" date="2019" name="Int. J. Syst. Evol. Microbiol.">
        <title>The Global Catalogue of Microorganisms (GCM) 10K type strain sequencing project: providing services to taxonomists for standard genome sequencing and annotation.</title>
        <authorList>
            <consortium name="The Broad Institute Genomics Platform"/>
            <consortium name="The Broad Institute Genome Sequencing Center for Infectious Disease"/>
            <person name="Wu L."/>
            <person name="Ma J."/>
        </authorList>
    </citation>
    <scope>NUCLEOTIDE SEQUENCE [LARGE SCALE GENOMIC DNA]</scope>
    <source>
        <strain evidence="2">CGMCC 4.7393</strain>
    </source>
</reference>
<accession>A0ABW2DH70</accession>
<dbReference type="EMBL" id="JBHSYQ010000001">
    <property type="protein sequence ID" value="MFC6996044.1"/>
    <property type="molecule type" value="Genomic_DNA"/>
</dbReference>
<name>A0ABW2DH70_9BACT</name>
<dbReference type="Proteomes" id="UP001596405">
    <property type="component" value="Unassembled WGS sequence"/>
</dbReference>